<dbReference type="SUPFAM" id="SSF56112">
    <property type="entry name" value="Protein kinase-like (PK-like)"/>
    <property type="match status" value="1"/>
</dbReference>
<dbReference type="EMBL" id="QKWP01000215">
    <property type="protein sequence ID" value="RIB24480.1"/>
    <property type="molecule type" value="Genomic_DNA"/>
</dbReference>
<protein>
    <recommendedName>
        <fullName evidence="1">Protein kinase domain-containing protein</fullName>
    </recommendedName>
</protein>
<accession>A0A397VPP6</accession>
<sequence>MCQTRDLHRIIRPDFHSGNILQDQHINETMQSYIADLGLSKKTYENASDGIYGVIPYVAPEVFLGEKFAPAANIYRLGIIMTEISPDRDLLMVMNLIPNLQTRFVKHYDQNLC</sequence>
<dbReference type="GO" id="GO:0005524">
    <property type="term" value="F:ATP binding"/>
    <property type="evidence" value="ECO:0007669"/>
    <property type="project" value="InterPro"/>
</dbReference>
<dbReference type="Proteomes" id="UP000266673">
    <property type="component" value="Unassembled WGS sequence"/>
</dbReference>
<dbReference type="Pfam" id="PF07714">
    <property type="entry name" value="PK_Tyr_Ser-Thr"/>
    <property type="match status" value="1"/>
</dbReference>
<feature type="domain" description="Protein kinase" evidence="1">
    <location>
        <begin position="1"/>
        <end position="113"/>
    </location>
</feature>
<evidence type="ECO:0000313" key="3">
    <source>
        <dbReference type="Proteomes" id="UP000266673"/>
    </source>
</evidence>
<gene>
    <name evidence="2" type="ORF">C2G38_2031852</name>
</gene>
<reference evidence="2 3" key="1">
    <citation type="submission" date="2018-06" db="EMBL/GenBank/DDBJ databases">
        <title>Comparative genomics reveals the genomic features of Rhizophagus irregularis, R. cerebriforme, R. diaphanum and Gigaspora rosea, and their symbiotic lifestyle signature.</title>
        <authorList>
            <person name="Morin E."/>
            <person name="San Clemente H."/>
            <person name="Chen E.C.H."/>
            <person name="De La Providencia I."/>
            <person name="Hainaut M."/>
            <person name="Kuo A."/>
            <person name="Kohler A."/>
            <person name="Murat C."/>
            <person name="Tang N."/>
            <person name="Roy S."/>
            <person name="Loubradou J."/>
            <person name="Henrissat B."/>
            <person name="Grigoriev I.V."/>
            <person name="Corradi N."/>
            <person name="Roux C."/>
            <person name="Martin F.M."/>
        </authorList>
    </citation>
    <scope>NUCLEOTIDE SEQUENCE [LARGE SCALE GENOMIC DNA]</scope>
    <source>
        <strain evidence="2 3">DAOM 194757</strain>
    </source>
</reference>
<dbReference type="Gene3D" id="1.10.510.10">
    <property type="entry name" value="Transferase(Phosphotransferase) domain 1"/>
    <property type="match status" value="1"/>
</dbReference>
<dbReference type="InterPro" id="IPR000719">
    <property type="entry name" value="Prot_kinase_dom"/>
</dbReference>
<dbReference type="GO" id="GO:0004672">
    <property type="term" value="F:protein kinase activity"/>
    <property type="evidence" value="ECO:0007669"/>
    <property type="project" value="InterPro"/>
</dbReference>
<organism evidence="2 3">
    <name type="scientific">Gigaspora rosea</name>
    <dbReference type="NCBI Taxonomy" id="44941"/>
    <lineage>
        <taxon>Eukaryota</taxon>
        <taxon>Fungi</taxon>
        <taxon>Fungi incertae sedis</taxon>
        <taxon>Mucoromycota</taxon>
        <taxon>Glomeromycotina</taxon>
        <taxon>Glomeromycetes</taxon>
        <taxon>Diversisporales</taxon>
        <taxon>Gigasporaceae</taxon>
        <taxon>Gigaspora</taxon>
    </lineage>
</organism>
<dbReference type="OrthoDB" id="2404173at2759"/>
<evidence type="ECO:0000259" key="1">
    <source>
        <dbReference type="PROSITE" id="PS50011"/>
    </source>
</evidence>
<proteinExistence type="predicted"/>
<dbReference type="AlphaFoldDB" id="A0A397VPP6"/>
<evidence type="ECO:0000313" key="2">
    <source>
        <dbReference type="EMBL" id="RIB24480.1"/>
    </source>
</evidence>
<keyword evidence="3" id="KW-1185">Reference proteome</keyword>
<dbReference type="PROSITE" id="PS50011">
    <property type="entry name" value="PROTEIN_KINASE_DOM"/>
    <property type="match status" value="1"/>
</dbReference>
<comment type="caution">
    <text evidence="2">The sequence shown here is derived from an EMBL/GenBank/DDBJ whole genome shotgun (WGS) entry which is preliminary data.</text>
</comment>
<name>A0A397VPP6_9GLOM</name>
<dbReference type="InterPro" id="IPR001245">
    <property type="entry name" value="Ser-Thr/Tyr_kinase_cat_dom"/>
</dbReference>
<dbReference type="InterPro" id="IPR011009">
    <property type="entry name" value="Kinase-like_dom_sf"/>
</dbReference>